<protein>
    <submittedName>
        <fullName evidence="1">Cytochrome C oxidase subunit IV</fullName>
    </submittedName>
</protein>
<organism evidence="1 2">
    <name type="scientific">Acidiferrobacter thiooxydans</name>
    <dbReference type="NCBI Taxonomy" id="163359"/>
    <lineage>
        <taxon>Bacteria</taxon>
        <taxon>Pseudomonadati</taxon>
        <taxon>Pseudomonadota</taxon>
        <taxon>Gammaproteobacteria</taxon>
        <taxon>Acidiferrobacterales</taxon>
        <taxon>Acidiferrobacteraceae</taxon>
        <taxon>Acidiferrobacter</taxon>
    </lineage>
</organism>
<dbReference type="RefSeq" id="WP_065972086.1">
    <property type="nucleotide sequence ID" value="NZ_CP080624.1"/>
</dbReference>
<dbReference type="EMBL" id="PSYR01000001">
    <property type="protein sequence ID" value="RCN59177.1"/>
    <property type="molecule type" value="Genomic_DNA"/>
</dbReference>
<proteinExistence type="predicted"/>
<evidence type="ECO:0000313" key="1">
    <source>
        <dbReference type="EMBL" id="RCN59177.1"/>
    </source>
</evidence>
<gene>
    <name evidence="1" type="ORF">C4900_05510</name>
</gene>
<dbReference type="Proteomes" id="UP000253250">
    <property type="component" value="Unassembled WGS sequence"/>
</dbReference>
<reference evidence="1 2" key="1">
    <citation type="submission" date="2018-02" db="EMBL/GenBank/DDBJ databases">
        <title>Insights into the biology of acidophilic members of the Acidiferrobacteraceae family derived from comparative genomic analyses.</title>
        <authorList>
            <person name="Issotta F."/>
            <person name="Thyssen C."/>
            <person name="Mena C."/>
            <person name="Moya A."/>
            <person name="Bellenberg S."/>
            <person name="Sproer C."/>
            <person name="Covarrubias P.C."/>
            <person name="Sand W."/>
            <person name="Quatrini R."/>
            <person name="Vera M."/>
        </authorList>
    </citation>
    <scope>NUCLEOTIDE SEQUENCE [LARGE SCALE GENOMIC DNA]</scope>
    <source>
        <strain evidence="2">m-1</strain>
    </source>
</reference>
<dbReference type="STRING" id="163359.A9R16_04305"/>
<sequence>MNLSHLSFIIPAGADTPMFFWLTGFIGFPIIFLSIFFWWVLKEAANEDRVRVLKRDGEKEDQY</sequence>
<keyword evidence="2" id="KW-1185">Reference proteome</keyword>
<dbReference type="OrthoDB" id="5296997at2"/>
<comment type="caution">
    <text evidence="1">The sequence shown here is derived from an EMBL/GenBank/DDBJ whole genome shotgun (WGS) entry which is preliminary data.</text>
</comment>
<dbReference type="AlphaFoldDB" id="A0A1C2FXZ0"/>
<accession>A0A1C2FXZ0</accession>
<name>A0A1C2FXZ0_9GAMM</name>
<evidence type="ECO:0000313" key="2">
    <source>
        <dbReference type="Proteomes" id="UP000253250"/>
    </source>
</evidence>